<name>A0A7Y9EVK5_9MICO</name>
<evidence type="ECO:0000313" key="2">
    <source>
        <dbReference type="Proteomes" id="UP000552045"/>
    </source>
</evidence>
<accession>A0A7Y9EVK5</accession>
<dbReference type="RefSeq" id="WP_179431780.1">
    <property type="nucleotide sequence ID" value="NZ_BAABLC010000001.1"/>
</dbReference>
<dbReference type="InterPro" id="IPR025534">
    <property type="entry name" value="DUF4420"/>
</dbReference>
<keyword evidence="2" id="KW-1185">Reference proteome</keyword>
<proteinExistence type="predicted"/>
<sequence length="323" mass="36008">MSNGHSRVEQALRALLQESPTLEVSKARRLGPDWHMREALLVLDYADRLSFVVERPEELPRIEPKVGGALPISWIPQSSDAPRERIKIECPDPDLRSTFLSLVGEVLDRVDEKHGTVYLEVSKVVDDWHRALQSGKAGLSRQALIGLFGELVVLREVVRLRGTDAVSLWRGPQGHRHDFSQLNALEVKTYGGTGSPKVTIHGAYQLDPPSGHELHLLSLRVEESDEGETIADIVRELSAAGASSDLLRERVDDEEPLVLDDSLRLVVTERRLHLVSDEFPGLRASRLDSASLKGVDRLSYQLLLDACPDALPEDEQRRVLESL</sequence>
<comment type="caution">
    <text evidence="1">The sequence shown here is derived from an EMBL/GenBank/DDBJ whole genome shotgun (WGS) entry which is preliminary data.</text>
</comment>
<evidence type="ECO:0008006" key="3">
    <source>
        <dbReference type="Google" id="ProtNLM"/>
    </source>
</evidence>
<organism evidence="1 2">
    <name type="scientific">Microbacterium pseudoresistens</name>
    <dbReference type="NCBI Taxonomy" id="640634"/>
    <lineage>
        <taxon>Bacteria</taxon>
        <taxon>Bacillati</taxon>
        <taxon>Actinomycetota</taxon>
        <taxon>Actinomycetes</taxon>
        <taxon>Micrococcales</taxon>
        <taxon>Microbacteriaceae</taxon>
        <taxon>Microbacterium</taxon>
    </lineage>
</organism>
<protein>
    <recommendedName>
        <fullName evidence="3">PD-(D/E)XK motif protein</fullName>
    </recommendedName>
</protein>
<dbReference type="Pfam" id="PF14390">
    <property type="entry name" value="DUF4420"/>
    <property type="match status" value="1"/>
</dbReference>
<evidence type="ECO:0000313" key="1">
    <source>
        <dbReference type="EMBL" id="NYD53885.1"/>
    </source>
</evidence>
<dbReference type="EMBL" id="JACCBH010000001">
    <property type="protein sequence ID" value="NYD53885.1"/>
    <property type="molecule type" value="Genomic_DNA"/>
</dbReference>
<gene>
    <name evidence="1" type="ORF">BKA02_000940</name>
</gene>
<reference evidence="1 2" key="1">
    <citation type="submission" date="2020-07" db="EMBL/GenBank/DDBJ databases">
        <title>Sequencing the genomes of 1000 actinobacteria strains.</title>
        <authorList>
            <person name="Klenk H.-P."/>
        </authorList>
    </citation>
    <scope>NUCLEOTIDE SEQUENCE [LARGE SCALE GENOMIC DNA]</scope>
    <source>
        <strain evidence="1 2">DSM 22185</strain>
    </source>
</reference>
<dbReference type="AlphaFoldDB" id="A0A7Y9EVK5"/>
<dbReference type="Proteomes" id="UP000552045">
    <property type="component" value="Unassembled WGS sequence"/>
</dbReference>